<reference evidence="1" key="1">
    <citation type="journal article" date="2015" name="Nature">
        <title>Complex archaea that bridge the gap between prokaryotes and eukaryotes.</title>
        <authorList>
            <person name="Spang A."/>
            <person name="Saw J.H."/>
            <person name="Jorgensen S.L."/>
            <person name="Zaremba-Niedzwiedzka K."/>
            <person name="Martijn J."/>
            <person name="Lind A.E."/>
            <person name="van Eijk R."/>
            <person name="Schleper C."/>
            <person name="Guy L."/>
            <person name="Ettema T.J."/>
        </authorList>
    </citation>
    <scope>NUCLEOTIDE SEQUENCE</scope>
</reference>
<dbReference type="EMBL" id="LAZR01043450">
    <property type="protein sequence ID" value="KKL07045.1"/>
    <property type="molecule type" value="Genomic_DNA"/>
</dbReference>
<protein>
    <submittedName>
        <fullName evidence="1">Uncharacterized protein</fullName>
    </submittedName>
</protein>
<dbReference type="AlphaFoldDB" id="A0A0F9AC90"/>
<organism evidence="1">
    <name type="scientific">marine sediment metagenome</name>
    <dbReference type="NCBI Taxonomy" id="412755"/>
    <lineage>
        <taxon>unclassified sequences</taxon>
        <taxon>metagenomes</taxon>
        <taxon>ecological metagenomes</taxon>
    </lineage>
</organism>
<name>A0A0F9AC90_9ZZZZ</name>
<sequence length="82" mass="9695">MAIRLPLGSEARQRRRVFWHDKRDHDLGFKDEGTDYRRLYVDRDSDRIDVGKSDMYDTARSGVYCFTCDAWLSTADVIDDWS</sequence>
<evidence type="ECO:0000313" key="1">
    <source>
        <dbReference type="EMBL" id="KKL07045.1"/>
    </source>
</evidence>
<comment type="caution">
    <text evidence="1">The sequence shown here is derived from an EMBL/GenBank/DDBJ whole genome shotgun (WGS) entry which is preliminary data.</text>
</comment>
<gene>
    <name evidence="1" type="ORF">LCGC14_2589920</name>
</gene>
<proteinExistence type="predicted"/>
<accession>A0A0F9AC90</accession>